<dbReference type="PANTHER" id="PTHR21661:SF35">
    <property type="entry name" value="EPOXIDE HYDROLASE"/>
    <property type="match status" value="1"/>
</dbReference>
<dbReference type="InterPro" id="IPR016292">
    <property type="entry name" value="Epoxide_hydrolase"/>
</dbReference>
<dbReference type="PANTHER" id="PTHR21661">
    <property type="entry name" value="EPOXIDE HYDROLASE 1-RELATED"/>
    <property type="match status" value="1"/>
</dbReference>
<protein>
    <recommendedName>
        <fullName evidence="5">Epoxide hydrolase N-terminal domain-containing protein</fullName>
    </recommendedName>
</protein>
<evidence type="ECO:0000313" key="6">
    <source>
        <dbReference type="EMBL" id="KAK5954146.1"/>
    </source>
</evidence>
<evidence type="ECO:0000256" key="3">
    <source>
        <dbReference type="ARBA" id="ARBA00022801"/>
    </source>
</evidence>
<organism evidence="6 7">
    <name type="scientific">Knufia fluminis</name>
    <dbReference type="NCBI Taxonomy" id="191047"/>
    <lineage>
        <taxon>Eukaryota</taxon>
        <taxon>Fungi</taxon>
        <taxon>Dikarya</taxon>
        <taxon>Ascomycota</taxon>
        <taxon>Pezizomycotina</taxon>
        <taxon>Eurotiomycetes</taxon>
        <taxon>Chaetothyriomycetidae</taxon>
        <taxon>Chaetothyriales</taxon>
        <taxon>Trichomeriaceae</taxon>
        <taxon>Knufia</taxon>
    </lineage>
</organism>
<dbReference type="InterPro" id="IPR029058">
    <property type="entry name" value="AB_hydrolase_fold"/>
</dbReference>
<dbReference type="GO" id="GO:0004301">
    <property type="term" value="F:epoxide hydrolase activity"/>
    <property type="evidence" value="ECO:0007669"/>
    <property type="project" value="TreeGrafter"/>
</dbReference>
<proteinExistence type="inferred from homology"/>
<gene>
    <name evidence="6" type="ORF">OHC33_004718</name>
</gene>
<feature type="active site" description="Proton donor" evidence="4">
    <location>
        <position position="315"/>
    </location>
</feature>
<evidence type="ECO:0000313" key="7">
    <source>
        <dbReference type="Proteomes" id="UP001316803"/>
    </source>
</evidence>
<evidence type="ECO:0000256" key="1">
    <source>
        <dbReference type="ARBA" id="ARBA00010088"/>
    </source>
</evidence>
<dbReference type="Gene3D" id="3.40.50.1820">
    <property type="entry name" value="alpha/beta hydrolase"/>
    <property type="match status" value="1"/>
</dbReference>
<keyword evidence="2" id="KW-0058">Aromatic hydrocarbons catabolism</keyword>
<dbReference type="SUPFAM" id="SSF53474">
    <property type="entry name" value="alpha/beta-Hydrolases"/>
    <property type="match status" value="1"/>
</dbReference>
<comment type="caution">
    <text evidence="6">The sequence shown here is derived from an EMBL/GenBank/DDBJ whole genome shotgun (WGS) entry which is preliminary data.</text>
</comment>
<dbReference type="Proteomes" id="UP001316803">
    <property type="component" value="Unassembled WGS sequence"/>
</dbReference>
<accession>A0AAN8F9V5</accession>
<evidence type="ECO:0000259" key="5">
    <source>
        <dbReference type="Pfam" id="PF06441"/>
    </source>
</evidence>
<dbReference type="GO" id="GO:0097176">
    <property type="term" value="P:epoxide metabolic process"/>
    <property type="evidence" value="ECO:0007669"/>
    <property type="project" value="TreeGrafter"/>
</dbReference>
<name>A0AAN8F9V5_9EURO</name>
<dbReference type="PRINTS" id="PR00412">
    <property type="entry name" value="EPOXHYDRLASE"/>
</dbReference>
<dbReference type="InterPro" id="IPR000639">
    <property type="entry name" value="Epox_hydrolase-like"/>
</dbReference>
<feature type="active site" description="Proton acceptor" evidence="4">
    <location>
        <position position="369"/>
    </location>
</feature>
<reference evidence="6 7" key="1">
    <citation type="submission" date="2022-12" db="EMBL/GenBank/DDBJ databases">
        <title>Genomic features and morphological characterization of a novel Knufia sp. strain isolated from spacecraft assembly facility.</title>
        <authorList>
            <person name="Teixeira M."/>
            <person name="Chander A.M."/>
            <person name="Stajich J.E."/>
            <person name="Venkateswaran K."/>
        </authorList>
    </citation>
    <scope>NUCLEOTIDE SEQUENCE [LARGE SCALE GENOMIC DNA]</scope>
    <source>
        <strain evidence="6 7">FJI-L2-BK-P2</strain>
    </source>
</reference>
<dbReference type="InterPro" id="IPR010497">
    <property type="entry name" value="Epoxide_hydro_N"/>
</dbReference>
<keyword evidence="7" id="KW-1185">Reference proteome</keyword>
<evidence type="ECO:0000256" key="2">
    <source>
        <dbReference type="ARBA" id="ARBA00022797"/>
    </source>
</evidence>
<keyword evidence="3" id="KW-0378">Hydrolase</keyword>
<dbReference type="PIRSF" id="PIRSF001112">
    <property type="entry name" value="Epoxide_hydrolase"/>
    <property type="match status" value="1"/>
</dbReference>
<dbReference type="EMBL" id="JAKLMC020000009">
    <property type="protein sequence ID" value="KAK5954146.1"/>
    <property type="molecule type" value="Genomic_DNA"/>
</dbReference>
<comment type="similarity">
    <text evidence="1">Belongs to the peptidase S33 family.</text>
</comment>
<dbReference type="AlphaFoldDB" id="A0AAN8F9V5"/>
<evidence type="ECO:0000256" key="4">
    <source>
        <dbReference type="PIRSR" id="PIRSR001112-1"/>
    </source>
</evidence>
<feature type="active site" description="Nucleophile" evidence="4">
    <location>
        <position position="182"/>
    </location>
</feature>
<sequence length="407" mass="46177">MADIRPYKINVPEEKITRLKQKLALVDLPPEIEDAEPWERGVPLADAKRILNYWINKYDWRKTEARLNNTLPQFEADIDINGFGTHTVHFVHQQSKVKNAIPLLFIHGWPGNFTEVEKILPLLVSGNGKDTPAFHVVSPSLINFGFSDRATKKGFNTGCHAETCHKLMQKLGYEKYVVQGGDLGAFVARIMVQHYQSSIGGHLLNLALPRQPTAEKDPELYKRVQNTELSAEEKEGMKRYPEVADKGMGYHKLQSTKPQTIGYSMADSPMGLMAWILEKLHDWTDSYPWTEEEVLQWVCIYYFSKAGPNATQHIYYEASHVLDEKPGTNYSSVPLGVSRFPKELTLLPKLWHETLGPLVFWSVHERGGHFASQEMPEELVSDLREMFGKEGPCAGCCGKGRSGYEDE</sequence>
<feature type="domain" description="Epoxide hydrolase N-terminal" evidence="5">
    <location>
        <begin position="4"/>
        <end position="116"/>
    </location>
</feature>
<dbReference type="Pfam" id="PF06441">
    <property type="entry name" value="EHN"/>
    <property type="match status" value="1"/>
</dbReference>